<dbReference type="EMBL" id="CP060826">
    <property type="protein sequence ID" value="QNP67825.1"/>
    <property type="molecule type" value="Genomic_DNA"/>
</dbReference>
<accession>A0A7H0I4V9</accession>
<organism evidence="2 3">
    <name type="scientific">Streptomyces genisteinicus</name>
    <dbReference type="NCBI Taxonomy" id="2768068"/>
    <lineage>
        <taxon>Bacteria</taxon>
        <taxon>Bacillati</taxon>
        <taxon>Actinomycetota</taxon>
        <taxon>Actinomycetes</taxon>
        <taxon>Kitasatosporales</taxon>
        <taxon>Streptomycetaceae</taxon>
        <taxon>Streptomyces</taxon>
    </lineage>
</organism>
<dbReference type="RefSeq" id="WP_187744868.1">
    <property type="nucleotide sequence ID" value="NZ_CP060826.1"/>
</dbReference>
<dbReference type="KEGG" id="sgj:IAG43_33010"/>
<sequence length="224" mass="25006">MGEEVITAADAHRLYSELHALKKRADEARRAVRQGYSQEAVVRALRADPYSIERFRGQAISDWVPEAPEKARVPRDADVVWALVCLWSKWAGEQEPNRQYWSDLVEKAQPVGSHARRVQAKEPTQGGSHGAASNETGDPRLRSAIRKVFRLLHSCTQRGAPQIYDGIIRDWLGEDSDLLGQVIGYLSARQLIARSVKPNCLTFVPGLPNFELTEQGRTLGADPL</sequence>
<reference evidence="2 3" key="1">
    <citation type="submission" date="2020-08" db="EMBL/GenBank/DDBJ databases">
        <title>A novel species.</title>
        <authorList>
            <person name="Gao J."/>
        </authorList>
    </citation>
    <scope>NUCLEOTIDE SEQUENCE [LARGE SCALE GENOMIC DNA]</scope>
    <source>
        <strain evidence="2 3">CRPJ-33</strain>
        <plasmid evidence="2 3">unnamed2</plasmid>
    </source>
</reference>
<name>A0A7H0I4V9_9ACTN</name>
<evidence type="ECO:0000313" key="3">
    <source>
        <dbReference type="Proteomes" id="UP000516230"/>
    </source>
</evidence>
<dbReference type="AlphaFoldDB" id="A0A7H0I4V9"/>
<dbReference type="Proteomes" id="UP000516230">
    <property type="component" value="Plasmid unnamed2"/>
</dbReference>
<gene>
    <name evidence="2" type="ORF">IAG43_33010</name>
</gene>
<feature type="region of interest" description="Disordered" evidence="1">
    <location>
        <begin position="112"/>
        <end position="138"/>
    </location>
</feature>
<protein>
    <submittedName>
        <fullName evidence="2">Uncharacterized protein</fullName>
    </submittedName>
</protein>
<keyword evidence="3" id="KW-1185">Reference proteome</keyword>
<geneLocation type="plasmid" evidence="2 3">
    <name>unnamed2</name>
</geneLocation>
<proteinExistence type="predicted"/>
<keyword evidence="2" id="KW-0614">Plasmid</keyword>
<evidence type="ECO:0000313" key="2">
    <source>
        <dbReference type="EMBL" id="QNP67825.1"/>
    </source>
</evidence>
<evidence type="ECO:0000256" key="1">
    <source>
        <dbReference type="SAM" id="MobiDB-lite"/>
    </source>
</evidence>